<name>W7AMW9_9LIST</name>
<reference evidence="2 3" key="1">
    <citation type="journal article" date="2014" name="Int. J. Syst. Evol. Microbiol.">
        <title>Listeria floridensis sp. nov., Listeria aquatica sp. nov., Listeria cornellensis sp. nov., Listeria riparia sp. nov. and Listeria grandensis sp. nov., from agricultural and natural environments.</title>
        <authorList>
            <person name="den Bakker H.C."/>
            <person name="Warchocki S."/>
            <person name="Wright E.M."/>
            <person name="Allred A.F."/>
            <person name="Ahlstrom C."/>
            <person name="Manuel C.S."/>
            <person name="Stasiewicz M.J."/>
            <person name="Burrell A."/>
            <person name="Roof S."/>
            <person name="Strawn L."/>
            <person name="Fortes E.D."/>
            <person name="Nightingale K.K."/>
            <person name="Kephart D."/>
            <person name="Wiedmann M."/>
        </authorList>
    </citation>
    <scope>NUCLEOTIDE SEQUENCE [LARGE SCALE GENOMIC DNA]</scope>
    <source>
        <strain evidence="2 3">FSL S10-1188</strain>
    </source>
</reference>
<evidence type="ECO:0000313" key="2">
    <source>
        <dbReference type="EMBL" id="EUJ16594.1"/>
    </source>
</evidence>
<keyword evidence="1" id="KW-0812">Transmembrane</keyword>
<dbReference type="EMBL" id="AOCG01000022">
    <property type="protein sequence ID" value="EUJ16594.1"/>
    <property type="molecule type" value="Genomic_DNA"/>
</dbReference>
<feature type="transmembrane region" description="Helical" evidence="1">
    <location>
        <begin position="34"/>
        <end position="58"/>
    </location>
</feature>
<dbReference type="PATRIC" id="fig|1265818.5.peg.3169"/>
<protein>
    <submittedName>
        <fullName evidence="2">Uncharacterized protein</fullName>
    </submittedName>
</protein>
<gene>
    <name evidence="2" type="ORF">MAQA_15696</name>
</gene>
<dbReference type="AlphaFoldDB" id="W7AMW9"/>
<evidence type="ECO:0000256" key="1">
    <source>
        <dbReference type="SAM" id="Phobius"/>
    </source>
</evidence>
<sequence length="89" mass="9951">MEVIQVIVALIFAIFVIGLVLGLPYILAVGGAGIVGFIAGAMWSACKWIVKSILYLIFEIWDRTKAKIQAKKKKKRLMCMFNLKNKGHL</sequence>
<keyword evidence="3" id="KW-1185">Reference proteome</keyword>
<evidence type="ECO:0000313" key="3">
    <source>
        <dbReference type="Proteomes" id="UP000019246"/>
    </source>
</evidence>
<dbReference type="RefSeq" id="WP_036074474.1">
    <property type="nucleotide sequence ID" value="NZ_AOCG01000022.1"/>
</dbReference>
<proteinExistence type="predicted"/>
<comment type="caution">
    <text evidence="2">The sequence shown here is derived from an EMBL/GenBank/DDBJ whole genome shotgun (WGS) entry which is preliminary data.</text>
</comment>
<accession>W7AMW9</accession>
<organism evidence="2 3">
    <name type="scientific">Listeria aquatica FSL S10-1188</name>
    <dbReference type="NCBI Taxonomy" id="1265818"/>
    <lineage>
        <taxon>Bacteria</taxon>
        <taxon>Bacillati</taxon>
        <taxon>Bacillota</taxon>
        <taxon>Bacilli</taxon>
        <taxon>Bacillales</taxon>
        <taxon>Listeriaceae</taxon>
        <taxon>Listeria</taxon>
    </lineage>
</organism>
<keyword evidence="1" id="KW-1133">Transmembrane helix</keyword>
<feature type="transmembrane region" description="Helical" evidence="1">
    <location>
        <begin position="7"/>
        <end position="28"/>
    </location>
</feature>
<dbReference type="STRING" id="1265818.MAQA_15696"/>
<dbReference type="Proteomes" id="UP000019246">
    <property type="component" value="Unassembled WGS sequence"/>
</dbReference>
<keyword evidence="1" id="KW-0472">Membrane</keyword>